<accession>A0A5N5X7Q2</accession>
<comment type="similarity">
    <text evidence="1">Belongs to the NmrA-type oxidoreductase family. Isoflavone reductase subfamily.</text>
</comment>
<evidence type="ECO:0000256" key="4">
    <source>
        <dbReference type="SAM" id="SignalP"/>
    </source>
</evidence>
<keyword evidence="3" id="KW-0560">Oxidoreductase</keyword>
<dbReference type="GO" id="GO:0016491">
    <property type="term" value="F:oxidoreductase activity"/>
    <property type="evidence" value="ECO:0007669"/>
    <property type="project" value="UniProtKB-KW"/>
</dbReference>
<dbReference type="PANTHER" id="PTHR47706">
    <property type="entry name" value="NMRA-LIKE FAMILY PROTEIN"/>
    <property type="match status" value="1"/>
</dbReference>
<dbReference type="InterPro" id="IPR016040">
    <property type="entry name" value="NAD(P)-bd_dom"/>
</dbReference>
<dbReference type="Gene3D" id="3.40.50.720">
    <property type="entry name" value="NAD(P)-binding Rossmann-like Domain"/>
    <property type="match status" value="1"/>
</dbReference>
<evidence type="ECO:0000259" key="5">
    <source>
        <dbReference type="Pfam" id="PF13460"/>
    </source>
</evidence>
<proteinExistence type="inferred from homology"/>
<name>A0A5N5X7Q2_9EURO</name>
<dbReference type="SUPFAM" id="SSF51735">
    <property type="entry name" value="NAD(P)-binding Rossmann-fold domains"/>
    <property type="match status" value="1"/>
</dbReference>
<protein>
    <recommendedName>
        <fullName evidence="5">NAD(P)-binding domain-containing protein</fullName>
    </recommendedName>
</protein>
<reference evidence="6 7" key="1">
    <citation type="submission" date="2019-04" db="EMBL/GenBank/DDBJ databases">
        <title>Friends and foes A comparative genomics study of 23 Aspergillus species from section Flavi.</title>
        <authorList>
            <consortium name="DOE Joint Genome Institute"/>
            <person name="Kjaerbolling I."/>
            <person name="Vesth T."/>
            <person name="Frisvad J.C."/>
            <person name="Nybo J.L."/>
            <person name="Theobald S."/>
            <person name="Kildgaard S."/>
            <person name="Isbrandt T."/>
            <person name="Kuo A."/>
            <person name="Sato A."/>
            <person name="Lyhne E.K."/>
            <person name="Kogle M.E."/>
            <person name="Wiebenga A."/>
            <person name="Kun R.S."/>
            <person name="Lubbers R.J."/>
            <person name="Makela M.R."/>
            <person name="Barry K."/>
            <person name="Chovatia M."/>
            <person name="Clum A."/>
            <person name="Daum C."/>
            <person name="Haridas S."/>
            <person name="He G."/>
            <person name="LaButti K."/>
            <person name="Lipzen A."/>
            <person name="Mondo S."/>
            <person name="Riley R."/>
            <person name="Salamov A."/>
            <person name="Simmons B.A."/>
            <person name="Magnuson J.K."/>
            <person name="Henrissat B."/>
            <person name="Mortensen U.H."/>
            <person name="Larsen T.O."/>
            <person name="Devries R.P."/>
            <person name="Grigoriev I.V."/>
            <person name="Machida M."/>
            <person name="Baker S.E."/>
            <person name="Andersen M.R."/>
        </authorList>
    </citation>
    <scope>NUCLEOTIDE SEQUENCE [LARGE SCALE GENOMIC DNA]</scope>
    <source>
        <strain evidence="6 7">CBS 151.66</strain>
    </source>
</reference>
<dbReference type="Pfam" id="PF13460">
    <property type="entry name" value="NAD_binding_10"/>
    <property type="match status" value="1"/>
</dbReference>
<evidence type="ECO:0000256" key="1">
    <source>
        <dbReference type="ARBA" id="ARBA00005725"/>
    </source>
</evidence>
<organism evidence="6 7">
    <name type="scientific">Aspergillus leporis</name>
    <dbReference type="NCBI Taxonomy" id="41062"/>
    <lineage>
        <taxon>Eukaryota</taxon>
        <taxon>Fungi</taxon>
        <taxon>Dikarya</taxon>
        <taxon>Ascomycota</taxon>
        <taxon>Pezizomycotina</taxon>
        <taxon>Eurotiomycetes</taxon>
        <taxon>Eurotiomycetidae</taxon>
        <taxon>Eurotiales</taxon>
        <taxon>Aspergillaceae</taxon>
        <taxon>Aspergillus</taxon>
        <taxon>Aspergillus subgen. Circumdati</taxon>
    </lineage>
</organism>
<dbReference type="InterPro" id="IPR051609">
    <property type="entry name" value="NmrA/Isoflavone_reductase-like"/>
</dbReference>
<dbReference type="PANTHER" id="PTHR47706:SF9">
    <property type="entry name" value="NMRA-LIKE DOMAIN-CONTAINING PROTEIN-RELATED"/>
    <property type="match status" value="1"/>
</dbReference>
<evidence type="ECO:0000313" key="7">
    <source>
        <dbReference type="Proteomes" id="UP000326565"/>
    </source>
</evidence>
<dbReference type="InterPro" id="IPR036291">
    <property type="entry name" value="NAD(P)-bd_dom_sf"/>
</dbReference>
<keyword evidence="7" id="KW-1185">Reference proteome</keyword>
<evidence type="ECO:0000256" key="2">
    <source>
        <dbReference type="ARBA" id="ARBA00022857"/>
    </source>
</evidence>
<dbReference type="InterPro" id="IPR045312">
    <property type="entry name" value="PCBER-like"/>
</dbReference>
<dbReference type="AlphaFoldDB" id="A0A5N5X7Q2"/>
<dbReference type="Gene3D" id="3.90.25.10">
    <property type="entry name" value="UDP-galactose 4-epimerase, domain 1"/>
    <property type="match status" value="1"/>
</dbReference>
<keyword evidence="2" id="KW-0521">NADP</keyword>
<evidence type="ECO:0000313" key="6">
    <source>
        <dbReference type="EMBL" id="KAB8076095.1"/>
    </source>
</evidence>
<dbReference type="Proteomes" id="UP000326565">
    <property type="component" value="Unassembled WGS sequence"/>
</dbReference>
<sequence length="316" mass="34194">MAIQKVAIFGVSSTLIITIFLLTPSPASGNFGAPITAALHRAGFTITIITRTDSTSTFPPHIPVIRTTYTLEDLTSALAGQDAVVCVVGYPGVGKQITMVDAAEAAGVKRFIVNDFGWGPNFRRMPEFSAIGAYRRAGWDHAKAKAERNPEFTWTGITSGNPIDWALKRFPLMGFDTSNCSAIIYDSGTERFTGTTLEGIGQAVVGVLQNPEGTANRFVKVRSIMTCQNDLLEAFQSATGRQWDVQRASTQTLIESGKSKFQEGTSSWILELVVAQLYEPGQARCVVASSRERSDADLLGIAEETPHLVVEKALRS</sequence>
<dbReference type="OrthoDB" id="9974981at2759"/>
<feature type="domain" description="NAD(P)-binding" evidence="5">
    <location>
        <begin position="27"/>
        <end position="162"/>
    </location>
</feature>
<feature type="chain" id="PRO_5025006111" description="NAD(P)-binding domain-containing protein" evidence="4">
    <location>
        <begin position="30"/>
        <end position="316"/>
    </location>
</feature>
<dbReference type="CDD" id="cd05259">
    <property type="entry name" value="PCBER_SDR_a"/>
    <property type="match status" value="1"/>
</dbReference>
<keyword evidence="4" id="KW-0732">Signal</keyword>
<gene>
    <name evidence="6" type="ORF">BDV29DRAFT_200462</name>
</gene>
<evidence type="ECO:0000256" key="3">
    <source>
        <dbReference type="ARBA" id="ARBA00023002"/>
    </source>
</evidence>
<feature type="signal peptide" evidence="4">
    <location>
        <begin position="1"/>
        <end position="29"/>
    </location>
</feature>
<dbReference type="EMBL" id="ML732185">
    <property type="protein sequence ID" value="KAB8076095.1"/>
    <property type="molecule type" value="Genomic_DNA"/>
</dbReference>